<dbReference type="CDD" id="cd10229">
    <property type="entry name" value="ASKHA_NBD_HSP70_HSPA12"/>
    <property type="match status" value="1"/>
</dbReference>
<reference evidence="1" key="1">
    <citation type="submission" date="2019-08" db="EMBL/GenBank/DDBJ databases">
        <title>The improved chromosome-level genome for the pearl oyster Pinctada fucata martensii using PacBio sequencing and Hi-C.</title>
        <authorList>
            <person name="Zheng Z."/>
        </authorList>
    </citation>
    <scope>NUCLEOTIDE SEQUENCE</scope>
    <source>
        <strain evidence="1">ZZ-2019</strain>
        <tissue evidence="1">Adductor muscle</tissue>
    </source>
</reference>
<dbReference type="Proteomes" id="UP001186944">
    <property type="component" value="Unassembled WGS sequence"/>
</dbReference>
<evidence type="ECO:0008006" key="3">
    <source>
        <dbReference type="Google" id="ProtNLM"/>
    </source>
</evidence>
<evidence type="ECO:0000313" key="1">
    <source>
        <dbReference type="EMBL" id="KAK3086243.1"/>
    </source>
</evidence>
<sequence>MQQTCLSNHVLGKATMARGGDHIFSVALDFGTTYSGFAYSSTSDFQNRPDKIYTNEAWNSGGQGLLSHKTPTVLLLTSNKKFEAFGYEAENLYADLALDGLHKDRYYFRRYKMKLHGDKRIHENTMIEDESGKPLPALLVFKFSIKYLKDKFFEILNKQGLDIKNSEIMWTLTVPAIWCESAKSFMRKAAVEAGICCEQLKLSLEPEAASLLCQHIPIEKTETGLSVADVGTKYMVIDLGGGTADITVHEKLSHGKLKEIHKASGGPWGGTAVDEGFIQLLVRIVGGPVITRFRKEFTADYLEMMREFEVSKRTLDPHKDSSFKVRVPPTLSQVCEAETDEDLSSLVNEKNSPYAGKLRVMADKLIIERKLMMEIF</sequence>
<dbReference type="PANTHER" id="PTHR14187">
    <property type="entry name" value="ALPHA KINASE/ELONGATION FACTOR 2 KINASE"/>
    <property type="match status" value="1"/>
</dbReference>
<dbReference type="InterPro" id="IPR043129">
    <property type="entry name" value="ATPase_NBD"/>
</dbReference>
<accession>A0AA88XJ93</accession>
<proteinExistence type="predicted"/>
<keyword evidence="2" id="KW-1185">Reference proteome</keyword>
<dbReference type="PANTHER" id="PTHR14187:SF5">
    <property type="entry name" value="HEAT SHOCK 70 KDA PROTEIN 12A"/>
    <property type="match status" value="1"/>
</dbReference>
<protein>
    <recommendedName>
        <fullName evidence="3">Heat shock 70 kDa protein 12B</fullName>
    </recommendedName>
</protein>
<dbReference type="AlphaFoldDB" id="A0AA88XJ93"/>
<evidence type="ECO:0000313" key="2">
    <source>
        <dbReference type="Proteomes" id="UP001186944"/>
    </source>
</evidence>
<name>A0AA88XJ93_PINIB</name>
<comment type="caution">
    <text evidence="1">The sequence shown here is derived from an EMBL/GenBank/DDBJ whole genome shotgun (WGS) entry which is preliminary data.</text>
</comment>
<dbReference type="SUPFAM" id="SSF53067">
    <property type="entry name" value="Actin-like ATPase domain"/>
    <property type="match status" value="2"/>
</dbReference>
<dbReference type="Gene3D" id="3.30.420.40">
    <property type="match status" value="1"/>
</dbReference>
<dbReference type="EMBL" id="VSWD01000012">
    <property type="protein sequence ID" value="KAK3086243.1"/>
    <property type="molecule type" value="Genomic_DNA"/>
</dbReference>
<organism evidence="1 2">
    <name type="scientific">Pinctada imbricata</name>
    <name type="common">Atlantic pearl-oyster</name>
    <name type="synonym">Pinctada martensii</name>
    <dbReference type="NCBI Taxonomy" id="66713"/>
    <lineage>
        <taxon>Eukaryota</taxon>
        <taxon>Metazoa</taxon>
        <taxon>Spiralia</taxon>
        <taxon>Lophotrochozoa</taxon>
        <taxon>Mollusca</taxon>
        <taxon>Bivalvia</taxon>
        <taxon>Autobranchia</taxon>
        <taxon>Pteriomorphia</taxon>
        <taxon>Pterioida</taxon>
        <taxon>Pterioidea</taxon>
        <taxon>Pteriidae</taxon>
        <taxon>Pinctada</taxon>
    </lineage>
</organism>
<gene>
    <name evidence="1" type="ORF">FSP39_015707</name>
</gene>